<keyword evidence="3" id="KW-1185">Reference proteome</keyword>
<evidence type="ECO:0000259" key="1">
    <source>
        <dbReference type="Pfam" id="PF13462"/>
    </source>
</evidence>
<evidence type="ECO:0000313" key="3">
    <source>
        <dbReference type="Proteomes" id="UP001259803"/>
    </source>
</evidence>
<reference evidence="2 3" key="1">
    <citation type="submission" date="2023-09" db="EMBL/GenBank/DDBJ databases">
        <authorList>
            <person name="Rey-Velasco X."/>
        </authorList>
    </citation>
    <scope>NUCLEOTIDE SEQUENCE [LARGE SCALE GENOMIC DNA]</scope>
    <source>
        <strain evidence="2 3">F390</strain>
    </source>
</reference>
<protein>
    <submittedName>
        <fullName evidence="2">Thioredoxin domain-containing protein</fullName>
    </submittedName>
</protein>
<feature type="domain" description="Thioredoxin-like fold" evidence="1">
    <location>
        <begin position="30"/>
        <end position="215"/>
    </location>
</feature>
<evidence type="ECO:0000313" key="2">
    <source>
        <dbReference type="EMBL" id="MDT0574767.1"/>
    </source>
</evidence>
<accession>A0ABU2ZDU4</accession>
<name>A0ABU2ZDU4_9SPHN</name>
<organism evidence="2 3">
    <name type="scientific">Croceicoccus esteveae</name>
    <dbReference type="NCBI Taxonomy" id="3075597"/>
    <lineage>
        <taxon>Bacteria</taxon>
        <taxon>Pseudomonadati</taxon>
        <taxon>Pseudomonadota</taxon>
        <taxon>Alphaproteobacteria</taxon>
        <taxon>Sphingomonadales</taxon>
        <taxon>Erythrobacteraceae</taxon>
        <taxon>Croceicoccus</taxon>
    </lineage>
</organism>
<dbReference type="Gene3D" id="3.40.30.10">
    <property type="entry name" value="Glutaredoxin"/>
    <property type="match status" value="1"/>
</dbReference>
<dbReference type="InterPro" id="IPR012336">
    <property type="entry name" value="Thioredoxin-like_fold"/>
</dbReference>
<dbReference type="Proteomes" id="UP001259803">
    <property type="component" value="Unassembled WGS sequence"/>
</dbReference>
<dbReference type="EMBL" id="JAVRHS010000001">
    <property type="protein sequence ID" value="MDT0574767.1"/>
    <property type="molecule type" value="Genomic_DNA"/>
</dbReference>
<dbReference type="InterPro" id="IPR036249">
    <property type="entry name" value="Thioredoxin-like_sf"/>
</dbReference>
<dbReference type="Gene3D" id="1.10.40.110">
    <property type="match status" value="1"/>
</dbReference>
<comment type="caution">
    <text evidence="2">The sequence shown here is derived from an EMBL/GenBank/DDBJ whole genome shotgun (WGS) entry which is preliminary data.</text>
</comment>
<dbReference type="Pfam" id="PF13462">
    <property type="entry name" value="Thioredoxin_4"/>
    <property type="match status" value="1"/>
</dbReference>
<proteinExistence type="predicted"/>
<gene>
    <name evidence="2" type="ORF">RM533_01055</name>
</gene>
<sequence length="220" mass="23792">MPPVIATADTSVSEAARTSFQAGEAAPLPGHLVGREDAPVRLVEYVSYTCSHCAAFEAEAGSVLKQDFAGQGRISVEIRHLVRDPIDLTVAMLANCGPSTRFIMNHSRLLQAQDLWVGKIRATTPDQRARYDTGSAATQRQAIARDAGLYDLMQQWGYDAAALDQCLADEAMARTLAERTINHMADGVTGTPSFAINGELLPSTHGWQALQPQLEARLDD</sequence>
<dbReference type="RefSeq" id="WP_311339331.1">
    <property type="nucleotide sequence ID" value="NZ_JAVRHS010000001.1"/>
</dbReference>
<dbReference type="SUPFAM" id="SSF52833">
    <property type="entry name" value="Thioredoxin-like"/>
    <property type="match status" value="1"/>
</dbReference>